<dbReference type="OrthoDB" id="4393730at2"/>
<dbReference type="InterPro" id="IPR006311">
    <property type="entry name" value="TAT_signal"/>
</dbReference>
<protein>
    <submittedName>
        <fullName evidence="1">Carbohydrate-binding protein</fullName>
    </submittedName>
</protein>
<dbReference type="AlphaFoldDB" id="A0A511JJT0"/>
<dbReference type="Pfam" id="PF13416">
    <property type="entry name" value="SBP_bac_8"/>
    <property type="match status" value="1"/>
</dbReference>
<gene>
    <name evidence="1" type="ORF">CTE05_14500</name>
</gene>
<proteinExistence type="predicted"/>
<evidence type="ECO:0000313" key="1">
    <source>
        <dbReference type="EMBL" id="GEL97903.1"/>
    </source>
</evidence>
<dbReference type="PROSITE" id="PS51318">
    <property type="entry name" value="TAT"/>
    <property type="match status" value="1"/>
</dbReference>
<dbReference type="EMBL" id="BJWH01000005">
    <property type="protein sequence ID" value="GEL97903.1"/>
    <property type="molecule type" value="Genomic_DNA"/>
</dbReference>
<dbReference type="PANTHER" id="PTHR43649">
    <property type="entry name" value="ARABINOSE-BINDING PROTEIN-RELATED"/>
    <property type="match status" value="1"/>
</dbReference>
<dbReference type="InterPro" id="IPR006059">
    <property type="entry name" value="SBP"/>
</dbReference>
<name>A0A511JJT0_9CELL</name>
<accession>A0A511JJT0</accession>
<evidence type="ECO:0000313" key="2">
    <source>
        <dbReference type="Proteomes" id="UP000321049"/>
    </source>
</evidence>
<dbReference type="RefSeq" id="WP_146845447.1">
    <property type="nucleotide sequence ID" value="NZ_BJWH01000005.1"/>
</dbReference>
<comment type="caution">
    <text evidence="1">The sequence shown here is derived from an EMBL/GenBank/DDBJ whole genome shotgun (WGS) entry which is preliminary data.</text>
</comment>
<sequence>MALHHLAPRRTPAGAALPAGPGLTRRQMLIGSLATVGGVAAASALAGCAPTASASGLHQLAYWHLLSGGDGINMAGLVDQVNALDHGYEATQTVLAWGAPYYTKLAMASVGGRSPDVAIMHASRVAGYAPGGLLDPWDLDLLAELGVQESDFLDRVWAKGGLDGQQYSIALDSHPFIMMYNLDVAEQAGVLGPDGQLAPITSPDQFLEVARAMQAVTGKHGLSYGYLGDGAQMWRLFYTFYKQHDADFDLSGLTATVDDDAAVSSLEFIQQLLDGTICTPNGDYGTAVSEFMSGESGMFFTGVWELPTAKNSGLAFDAQPIPTLFGTPAAYADSHAFTLPHQSSPDPEQRRASYRFVADLLQNSLGWAEAGHIPGFQPVVQSAEYQALVPQAHYAPAAEILNYDPEAWFTGSGSDFQNYFLETVQGVYLDGADPAEGFASFVRRVNVQLAKPNPV</sequence>
<dbReference type="Proteomes" id="UP000321049">
    <property type="component" value="Unassembled WGS sequence"/>
</dbReference>
<organism evidence="1 2">
    <name type="scientific">Cellulomonas terrae</name>
    <dbReference type="NCBI Taxonomy" id="311234"/>
    <lineage>
        <taxon>Bacteria</taxon>
        <taxon>Bacillati</taxon>
        <taxon>Actinomycetota</taxon>
        <taxon>Actinomycetes</taxon>
        <taxon>Micrococcales</taxon>
        <taxon>Cellulomonadaceae</taxon>
        <taxon>Cellulomonas</taxon>
    </lineage>
</organism>
<dbReference type="Gene3D" id="3.40.190.10">
    <property type="entry name" value="Periplasmic binding protein-like II"/>
    <property type="match status" value="1"/>
</dbReference>
<dbReference type="SUPFAM" id="SSF53850">
    <property type="entry name" value="Periplasmic binding protein-like II"/>
    <property type="match status" value="1"/>
</dbReference>
<reference evidence="1 2" key="1">
    <citation type="submission" date="2019-07" db="EMBL/GenBank/DDBJ databases">
        <title>Whole genome shotgun sequence of Cellulomonas terrae NBRC 100819.</title>
        <authorList>
            <person name="Hosoyama A."/>
            <person name="Uohara A."/>
            <person name="Ohji S."/>
            <person name="Ichikawa N."/>
        </authorList>
    </citation>
    <scope>NUCLEOTIDE SEQUENCE [LARGE SCALE GENOMIC DNA]</scope>
    <source>
        <strain evidence="1 2">NBRC 100819</strain>
    </source>
</reference>
<dbReference type="InterPro" id="IPR050490">
    <property type="entry name" value="Bact_solute-bd_prot1"/>
</dbReference>
<dbReference type="PANTHER" id="PTHR43649:SF14">
    <property type="entry name" value="BLR3389 PROTEIN"/>
    <property type="match status" value="1"/>
</dbReference>
<keyword evidence="2" id="KW-1185">Reference proteome</keyword>